<dbReference type="GO" id="GO:0005737">
    <property type="term" value="C:cytoplasm"/>
    <property type="evidence" value="ECO:0007669"/>
    <property type="project" value="InterPro"/>
</dbReference>
<dbReference type="GO" id="GO:0006274">
    <property type="term" value="P:DNA replication termination"/>
    <property type="evidence" value="ECO:0007669"/>
    <property type="project" value="InterPro"/>
</dbReference>
<dbReference type="Gene3D" id="3.50.14.10">
    <property type="entry name" value="Replication terminator Tus, domain 1 superfamily/Replication terminator Tus"/>
    <property type="match status" value="1"/>
</dbReference>
<protein>
    <submittedName>
        <fullName evidence="1">DNA replication terminus site-binding protein</fullName>
    </submittedName>
</protein>
<dbReference type="EMBL" id="JADEYS010000006">
    <property type="protein sequence ID" value="MBE9397218.1"/>
    <property type="molecule type" value="Genomic_DNA"/>
</dbReference>
<dbReference type="GO" id="GO:0003677">
    <property type="term" value="F:DNA binding"/>
    <property type="evidence" value="ECO:0007669"/>
    <property type="project" value="InterPro"/>
</dbReference>
<proteinExistence type="predicted"/>
<dbReference type="Proteomes" id="UP000640333">
    <property type="component" value="Unassembled WGS sequence"/>
</dbReference>
<dbReference type="RefSeq" id="WP_193952760.1">
    <property type="nucleotide sequence ID" value="NZ_JADEYS010000006.1"/>
</dbReference>
<reference evidence="1" key="1">
    <citation type="submission" date="2020-10" db="EMBL/GenBank/DDBJ databases">
        <title>Bacterium isolated from coastal waters sediment.</title>
        <authorList>
            <person name="Chen R.-J."/>
            <person name="Lu D.-C."/>
            <person name="Zhu K.-L."/>
            <person name="Du Z.-J."/>
        </authorList>
    </citation>
    <scope>NUCLEOTIDE SEQUENCE</scope>
    <source>
        <strain evidence="1">N1Y112</strain>
    </source>
</reference>
<organism evidence="1 2">
    <name type="scientific">Pontibacterium sinense</name>
    <dbReference type="NCBI Taxonomy" id="2781979"/>
    <lineage>
        <taxon>Bacteria</taxon>
        <taxon>Pseudomonadati</taxon>
        <taxon>Pseudomonadota</taxon>
        <taxon>Gammaproteobacteria</taxon>
        <taxon>Oceanospirillales</taxon>
        <taxon>Oceanospirillaceae</taxon>
        <taxon>Pontibacterium</taxon>
    </lineage>
</organism>
<comment type="caution">
    <text evidence="1">The sequence shown here is derived from an EMBL/GenBank/DDBJ whole genome shotgun (WGS) entry which is preliminary data.</text>
</comment>
<evidence type="ECO:0000313" key="1">
    <source>
        <dbReference type="EMBL" id="MBE9397218.1"/>
    </source>
</evidence>
<dbReference type="AlphaFoldDB" id="A0A8J7JY71"/>
<keyword evidence="2" id="KW-1185">Reference proteome</keyword>
<sequence>MNTLELSIIESFELMHENLQQLATQLLREKPRCWLPCSTTPHQDLATLYTDIWYQDGHDGRETRSQWGLVGCSDELITQATVTNQQKNTFKAAIQRYKKHTGALPGELLQKRSRILAEKLNRTGLARLHLKQCYRLLPILENTPSQVGFSWYTSGRSIKKLTVAQAEAMLLKLDTSQPHVQIQLQSLGNLKPGELLAQLQPQVPVMRANAVWKGKAHTLRKARNCPLPILFPLSANQPFPEHNEPDINPPEKRQRMERRDLQINPDPFLPSLRIHRYN</sequence>
<name>A0A8J7JY71_9GAMM</name>
<accession>A0A8J7JY71</accession>
<evidence type="ECO:0000313" key="2">
    <source>
        <dbReference type="Proteomes" id="UP000640333"/>
    </source>
</evidence>
<gene>
    <name evidence="1" type="ORF">IOQ59_08095</name>
</gene>
<dbReference type="InterPro" id="IPR036381">
    <property type="entry name" value="Tus_dom1"/>
</dbReference>